<evidence type="ECO:0000313" key="3">
    <source>
        <dbReference type="Proteomes" id="UP000051373"/>
    </source>
</evidence>
<organism evidence="2 3">
    <name type="scientific">candidate division WOR_3 bacterium SM23_42</name>
    <dbReference type="NCBI Taxonomy" id="1703779"/>
    <lineage>
        <taxon>Bacteria</taxon>
        <taxon>Bacteria division WOR-3</taxon>
    </lineage>
</organism>
<dbReference type="InterPro" id="IPR025965">
    <property type="entry name" value="FlgD/Vpr_Ig-like"/>
</dbReference>
<proteinExistence type="predicted"/>
<protein>
    <recommendedName>
        <fullName evidence="1">FlgD/Vpr Ig-like domain-containing protein</fullName>
    </recommendedName>
</protein>
<dbReference type="Gene3D" id="2.60.40.4070">
    <property type="match status" value="1"/>
</dbReference>
<dbReference type="InterPro" id="IPR026444">
    <property type="entry name" value="Secre_tail"/>
</dbReference>
<dbReference type="EMBL" id="LJUJ01000053">
    <property type="protein sequence ID" value="KPK62119.1"/>
    <property type="molecule type" value="Genomic_DNA"/>
</dbReference>
<dbReference type="STRING" id="1703779.AMJ83_11580"/>
<accession>A0A0S8FN77</accession>
<reference evidence="2 3" key="1">
    <citation type="journal article" date="2015" name="Microbiome">
        <title>Genomic resolution of linkages in carbon, nitrogen, and sulfur cycling among widespread estuary sediment bacteria.</title>
        <authorList>
            <person name="Baker B.J."/>
            <person name="Lazar C.S."/>
            <person name="Teske A.P."/>
            <person name="Dick G.J."/>
        </authorList>
    </citation>
    <scope>NUCLEOTIDE SEQUENCE [LARGE SCALE GENOMIC DNA]</scope>
    <source>
        <strain evidence="2">SM23_42</strain>
    </source>
</reference>
<evidence type="ECO:0000313" key="2">
    <source>
        <dbReference type="EMBL" id="KPK62119.1"/>
    </source>
</evidence>
<dbReference type="Pfam" id="PF13860">
    <property type="entry name" value="FlgD_ig"/>
    <property type="match status" value="1"/>
</dbReference>
<gene>
    <name evidence="2" type="ORF">AMJ83_11580</name>
</gene>
<feature type="domain" description="FlgD/Vpr Ig-like" evidence="1">
    <location>
        <begin position="410"/>
        <end position="469"/>
    </location>
</feature>
<dbReference type="Proteomes" id="UP000051373">
    <property type="component" value="Unassembled WGS sequence"/>
</dbReference>
<evidence type="ECO:0000259" key="1">
    <source>
        <dbReference type="Pfam" id="PF13860"/>
    </source>
</evidence>
<name>A0A0S8FN77_UNCW3</name>
<dbReference type="NCBIfam" id="TIGR04183">
    <property type="entry name" value="Por_Secre_tail"/>
    <property type="match status" value="1"/>
</dbReference>
<sequence length="486" mass="54054">MCLLSSALLFAYPPGWSDDMLINQDTTTNKNYPDISTDSQNEVWISWDDATWFEGEIYYSKRDSVGNCLIPETPVSNNATRSIWSRVVVDSSDNVHFIWRDQTPQGTGLWHAKLANDGTTIVPSHLAVSGSGGFEISTEIALDKYQNINIAWSEILSGHNQMSYSQLDSLGDPIIEKIRVSPEGLSAYWVGIGTDSFANNHLACRTDTPGTSHRLTYSKLDRNGNILISNIVLATGSTPSIVADCHQNIHMVYINGTGPGIAIDYLKLDQGGNILIGPQTISSPPFNSNTDPHMAIDSTQFLHVVWMGDSSTIVHIMYCKLDTLGDYVIPPMKIVYPYQGGFPRIAVDLSNRLHVVWVGDQLNPGAATDIFYKRGENETGIEETRQTRETILSEISMFPNPFTDKVNIKFHVDHSLRDSPENILLRIHDVSGRLVREIAHTATQQDYQIVTWSGEDNYGSELPDGVYFLSFIAGDHVETTKLLLIR</sequence>
<dbReference type="AlphaFoldDB" id="A0A0S8FN77"/>
<comment type="caution">
    <text evidence="2">The sequence shown here is derived from an EMBL/GenBank/DDBJ whole genome shotgun (WGS) entry which is preliminary data.</text>
</comment>